<dbReference type="InterPro" id="IPR035807">
    <property type="entry name" value="PDC_E1_N"/>
</dbReference>
<evidence type="ECO:0000256" key="3">
    <source>
        <dbReference type="ARBA" id="ARBA00023002"/>
    </source>
</evidence>
<feature type="domain" description="Transketolase N-terminal" evidence="6">
    <location>
        <begin position="79"/>
        <end position="299"/>
    </location>
</feature>
<keyword evidence="3" id="KW-0560">Oxidoreductase</keyword>
<dbReference type="SUPFAM" id="SSF52518">
    <property type="entry name" value="Thiamin diphosphate-binding fold (THDP-binding)"/>
    <property type="match status" value="2"/>
</dbReference>
<evidence type="ECO:0000256" key="1">
    <source>
        <dbReference type="ARBA" id="ARBA00001964"/>
    </source>
</evidence>
<dbReference type="PANTHER" id="PTHR43825">
    <property type="entry name" value="PYRUVATE DEHYDROGENASE E1 COMPONENT"/>
    <property type="match status" value="1"/>
</dbReference>
<protein>
    <recommendedName>
        <fullName evidence="2">pyruvate dehydrogenase (acetyl-transferring)</fullName>
        <ecNumber evidence="2">1.2.4.1</ecNumber>
    </recommendedName>
</protein>
<dbReference type="Gene3D" id="3.40.50.970">
    <property type="match status" value="2"/>
</dbReference>
<dbReference type="CDD" id="cd02017">
    <property type="entry name" value="TPP_E1_EcPDC_like"/>
    <property type="match status" value="1"/>
</dbReference>
<evidence type="ECO:0000313" key="8">
    <source>
        <dbReference type="EMBL" id="SVB23408.1"/>
    </source>
</evidence>
<dbReference type="InterPro" id="IPR041621">
    <property type="entry name" value="PDH_E1_M"/>
</dbReference>
<dbReference type="EC" id="1.2.4.1" evidence="2"/>
<evidence type="ECO:0000259" key="6">
    <source>
        <dbReference type="Pfam" id="PF00456"/>
    </source>
</evidence>
<dbReference type="PANTHER" id="PTHR43825:SF3">
    <property type="entry name" value="PYRUVATE DEHYDROGENASE E1 COMPONENT"/>
    <property type="match status" value="1"/>
</dbReference>
<evidence type="ECO:0000256" key="5">
    <source>
        <dbReference type="ARBA" id="ARBA00023317"/>
    </source>
</evidence>
<dbReference type="GO" id="GO:0004739">
    <property type="term" value="F:pyruvate dehydrogenase (acetyl-transferring) activity"/>
    <property type="evidence" value="ECO:0007669"/>
    <property type="project" value="UniProtKB-EC"/>
</dbReference>
<evidence type="ECO:0000256" key="4">
    <source>
        <dbReference type="ARBA" id="ARBA00023052"/>
    </source>
</evidence>
<evidence type="ECO:0000259" key="7">
    <source>
        <dbReference type="Pfam" id="PF17831"/>
    </source>
</evidence>
<sequence length="641" mass="72470">MTNSNNYSDQDPLETQEWIESIRSILETSGTDRTHFILEKLIEFSRRNGVRMPYSASTDYVNTIPLSHQKPYPGDRAIERRIKSLIRWNAMAMVVRANREHHGIGGHISSYASAATLYEVAFNHFLRGHDYHGGDLAFIQGHSSPGIYARAFLEGRLTEKQLKNFRQELAPEGGLSSYPHPWLMPDFWQFPTVSMGLGPIMSIYQARFMHYLHDRGLMENHNRKVWAFLGDGEMDEPESMGALTLASREKLDNLIFVVNCNLQRLDGPVRGNAKVIQELEGAFRGAGWNVIKVVWGSEWDTFQEKDDSGLLIKRLEEMVDGDSLKYVVEGGAYMREHFWGKYPELLKMVEQYTDDELWNFKVGGHDPAKVYAAFSEAVNHTGQPTVILAHTIKGYGLGEAGEGRNITHSQKKLNEDELLHFRSRFDIPLSDEECIKAPFYKPSEDSEEIKYLKELRKELGGFLPKRADKAPPLTIPPISILDELLKGSGDREISTTMAYVRILTLLCKDENIGKHIVPIIPDEARTFGIDPLFRQLGIYSHAGQVYDPVDSDQFLYYREATDGQILEEGITEAGSISSFIAAGTAYSNHSINMIPFFIYYSMFGFQRIGDFIWAAADMRTKGFLLGATAGRTTLAGEGLQH</sequence>
<dbReference type="InterPro" id="IPR005474">
    <property type="entry name" value="Transketolase_N"/>
</dbReference>
<organism evidence="8">
    <name type="scientific">marine metagenome</name>
    <dbReference type="NCBI Taxonomy" id="408172"/>
    <lineage>
        <taxon>unclassified sequences</taxon>
        <taxon>metagenomes</taxon>
        <taxon>ecological metagenomes</taxon>
    </lineage>
</organism>
<comment type="cofactor">
    <cofactor evidence="1">
        <name>thiamine diphosphate</name>
        <dbReference type="ChEBI" id="CHEBI:58937"/>
    </cofactor>
</comment>
<dbReference type="Pfam" id="PF00456">
    <property type="entry name" value="Transketolase_N"/>
    <property type="match status" value="1"/>
</dbReference>
<name>A0A382CBB3_9ZZZZ</name>
<dbReference type="InterPro" id="IPR004660">
    <property type="entry name" value="PDH_E1"/>
</dbReference>
<keyword evidence="5" id="KW-0670">Pyruvate</keyword>
<gene>
    <name evidence="8" type="ORF">METZ01_LOCUS176262</name>
</gene>
<dbReference type="Pfam" id="PF17831">
    <property type="entry name" value="PDH_E1_M"/>
    <property type="match status" value="1"/>
</dbReference>
<evidence type="ECO:0000256" key="2">
    <source>
        <dbReference type="ARBA" id="ARBA00012281"/>
    </source>
</evidence>
<feature type="non-terminal residue" evidence="8">
    <location>
        <position position="641"/>
    </location>
</feature>
<reference evidence="8" key="1">
    <citation type="submission" date="2018-05" db="EMBL/GenBank/DDBJ databases">
        <authorList>
            <person name="Lanie J.A."/>
            <person name="Ng W.-L."/>
            <person name="Kazmierczak K.M."/>
            <person name="Andrzejewski T.M."/>
            <person name="Davidsen T.M."/>
            <person name="Wayne K.J."/>
            <person name="Tettelin H."/>
            <person name="Glass J.I."/>
            <person name="Rusch D."/>
            <person name="Podicherti R."/>
            <person name="Tsui H.-C.T."/>
            <person name="Winkler M.E."/>
        </authorList>
    </citation>
    <scope>NUCLEOTIDE SEQUENCE</scope>
</reference>
<dbReference type="NCBIfam" id="TIGR00759">
    <property type="entry name" value="aceE"/>
    <property type="match status" value="1"/>
</dbReference>
<dbReference type="FunFam" id="3.40.50.970:FF:000011">
    <property type="entry name" value="Pyruvate dehydrogenase E1 component"/>
    <property type="match status" value="1"/>
</dbReference>
<keyword evidence="4" id="KW-0786">Thiamine pyrophosphate</keyword>
<dbReference type="InterPro" id="IPR029061">
    <property type="entry name" value="THDP-binding"/>
</dbReference>
<proteinExistence type="predicted"/>
<dbReference type="InterPro" id="IPR051157">
    <property type="entry name" value="PDH/Transketolase"/>
</dbReference>
<dbReference type="EMBL" id="UINC01033709">
    <property type="protein sequence ID" value="SVB23408.1"/>
    <property type="molecule type" value="Genomic_DNA"/>
</dbReference>
<dbReference type="AlphaFoldDB" id="A0A382CBB3"/>
<accession>A0A382CBB3</accession>
<feature type="domain" description="Pyruvate dehydrogenase E1 component middle" evidence="7">
    <location>
        <begin position="486"/>
        <end position="641"/>
    </location>
</feature>